<organism evidence="2 3">
    <name type="scientific">Maribacter algarum</name>
    <name type="common">ex Zhang et al. 2020</name>
    <dbReference type="NCBI Taxonomy" id="2578118"/>
    <lineage>
        <taxon>Bacteria</taxon>
        <taxon>Pseudomonadati</taxon>
        <taxon>Bacteroidota</taxon>
        <taxon>Flavobacteriia</taxon>
        <taxon>Flavobacteriales</taxon>
        <taxon>Flavobacteriaceae</taxon>
        <taxon>Maribacter</taxon>
    </lineage>
</organism>
<reference evidence="2 3" key="1">
    <citation type="submission" date="2019-05" db="EMBL/GenBank/DDBJ databases">
        <authorList>
            <person name="Zhang J.-Y."/>
            <person name="Feg X."/>
            <person name="Du Z.-J."/>
        </authorList>
    </citation>
    <scope>NUCLEOTIDE SEQUENCE [LARGE SCALE GENOMIC DNA]</scope>
    <source>
        <strain evidence="2 3">RZ26</strain>
    </source>
</reference>
<evidence type="ECO:0000313" key="2">
    <source>
        <dbReference type="EMBL" id="TMM58317.1"/>
    </source>
</evidence>
<keyword evidence="1" id="KW-0812">Transmembrane</keyword>
<comment type="caution">
    <text evidence="2">The sequence shown here is derived from an EMBL/GenBank/DDBJ whole genome shotgun (WGS) entry which is preliminary data.</text>
</comment>
<dbReference type="EMBL" id="VATY01000001">
    <property type="protein sequence ID" value="TMM58317.1"/>
    <property type="molecule type" value="Genomic_DNA"/>
</dbReference>
<sequence length="177" mass="20359">MARNKFWTPDRIVTLTAIFISLFTLIVFARQTSIIEKQSRLSVMPYLIMETGYNPDEDFITLTLNNYGVGPAIIEEIKIFYKGKTYEMDFADFLRTDIFQTDSVAVLASASIDAGLAIPAGAERMAIKFGGSGDRYIKTEKFLRKLERNEFDYEIIYSSIYDDTWRIKKSEDIPEEL</sequence>
<dbReference type="RefSeq" id="WP_138656250.1">
    <property type="nucleotide sequence ID" value="NZ_VATY01000001.1"/>
</dbReference>
<protein>
    <submittedName>
        <fullName evidence="2">Uncharacterized protein</fullName>
    </submittedName>
</protein>
<proteinExistence type="predicted"/>
<evidence type="ECO:0000313" key="3">
    <source>
        <dbReference type="Proteomes" id="UP000310314"/>
    </source>
</evidence>
<accession>A0A5S3PYE0</accession>
<evidence type="ECO:0000256" key="1">
    <source>
        <dbReference type="SAM" id="Phobius"/>
    </source>
</evidence>
<dbReference type="Proteomes" id="UP000310314">
    <property type="component" value="Unassembled WGS sequence"/>
</dbReference>
<dbReference type="OrthoDB" id="1492993at2"/>
<dbReference type="AlphaFoldDB" id="A0A5S3PYE0"/>
<keyword evidence="3" id="KW-1185">Reference proteome</keyword>
<keyword evidence="1" id="KW-0472">Membrane</keyword>
<keyword evidence="1" id="KW-1133">Transmembrane helix</keyword>
<name>A0A5S3PYE0_9FLAO</name>
<feature type="transmembrane region" description="Helical" evidence="1">
    <location>
        <begin position="12"/>
        <end position="29"/>
    </location>
</feature>
<gene>
    <name evidence="2" type="ORF">FEE95_02490</name>
</gene>